<dbReference type="PANTHER" id="PTHR47723">
    <property type="entry name" value="OS05G0353850 PROTEIN"/>
    <property type="match status" value="1"/>
</dbReference>
<feature type="domain" description="RNase H type-1" evidence="1">
    <location>
        <begin position="89"/>
        <end position="218"/>
    </location>
</feature>
<feature type="non-terminal residue" evidence="2">
    <location>
        <position position="1"/>
    </location>
</feature>
<dbReference type="InterPro" id="IPR012337">
    <property type="entry name" value="RNaseH-like_sf"/>
</dbReference>
<evidence type="ECO:0000259" key="1">
    <source>
        <dbReference type="PROSITE" id="PS50879"/>
    </source>
</evidence>
<dbReference type="InterPro" id="IPR002156">
    <property type="entry name" value="RNaseH_domain"/>
</dbReference>
<dbReference type="EMBL" id="ASHM01098705">
    <property type="protein sequence ID" value="PNX66369.1"/>
    <property type="molecule type" value="Genomic_DNA"/>
</dbReference>
<name>A0A2K3KJC4_TRIPR</name>
<dbReference type="InterPro" id="IPR053151">
    <property type="entry name" value="RNase_H-like"/>
</dbReference>
<proteinExistence type="predicted"/>
<dbReference type="AlphaFoldDB" id="A0A2K3KJC4"/>
<sequence>DWQHWIDFNLLSSRKWREEIAWKDFWATACHCLWPWRNKEVRDEQFQRPQHVVTAVTDWVKQYNQAMGLQQVLHNVEKNVVMINWKPPSEGWVKLNTDGAYKEGSVAGCGGVIRDSNGVWRGGFAKNLGICSAYVAELWGVLEGLRYANSLGFNRVELNVDSSVVIHVLRRPGYGRPLGGALVMRIQRMLDLDWEVVINHSYREANKCADVLANIGCAIDTHMVYYETCPTECRNVMLADVMGIATPRIISV</sequence>
<protein>
    <submittedName>
        <fullName evidence="2">Ribonuclease H</fullName>
    </submittedName>
</protein>
<dbReference type="STRING" id="57577.A0A2K3KJC4"/>
<dbReference type="PANTHER" id="PTHR47723:SF13">
    <property type="entry name" value="PUTATIVE-RELATED"/>
    <property type="match status" value="1"/>
</dbReference>
<dbReference type="InterPro" id="IPR044730">
    <property type="entry name" value="RNase_H-like_dom_plant"/>
</dbReference>
<organism evidence="2 3">
    <name type="scientific">Trifolium pratense</name>
    <name type="common">Red clover</name>
    <dbReference type="NCBI Taxonomy" id="57577"/>
    <lineage>
        <taxon>Eukaryota</taxon>
        <taxon>Viridiplantae</taxon>
        <taxon>Streptophyta</taxon>
        <taxon>Embryophyta</taxon>
        <taxon>Tracheophyta</taxon>
        <taxon>Spermatophyta</taxon>
        <taxon>Magnoliopsida</taxon>
        <taxon>eudicotyledons</taxon>
        <taxon>Gunneridae</taxon>
        <taxon>Pentapetalae</taxon>
        <taxon>rosids</taxon>
        <taxon>fabids</taxon>
        <taxon>Fabales</taxon>
        <taxon>Fabaceae</taxon>
        <taxon>Papilionoideae</taxon>
        <taxon>50 kb inversion clade</taxon>
        <taxon>NPAAA clade</taxon>
        <taxon>Hologalegina</taxon>
        <taxon>IRL clade</taxon>
        <taxon>Trifolieae</taxon>
        <taxon>Trifolium</taxon>
    </lineage>
</organism>
<dbReference type="Pfam" id="PF13456">
    <property type="entry name" value="RVT_3"/>
    <property type="match status" value="1"/>
</dbReference>
<dbReference type="Gene3D" id="3.30.420.10">
    <property type="entry name" value="Ribonuclease H-like superfamily/Ribonuclease H"/>
    <property type="match status" value="1"/>
</dbReference>
<dbReference type="PROSITE" id="PS50879">
    <property type="entry name" value="RNASE_H_1"/>
    <property type="match status" value="1"/>
</dbReference>
<dbReference type="GO" id="GO:0003676">
    <property type="term" value="F:nucleic acid binding"/>
    <property type="evidence" value="ECO:0007669"/>
    <property type="project" value="InterPro"/>
</dbReference>
<evidence type="ECO:0000313" key="3">
    <source>
        <dbReference type="Proteomes" id="UP000236291"/>
    </source>
</evidence>
<dbReference type="SUPFAM" id="SSF53098">
    <property type="entry name" value="Ribonuclease H-like"/>
    <property type="match status" value="1"/>
</dbReference>
<dbReference type="Proteomes" id="UP000236291">
    <property type="component" value="Unassembled WGS sequence"/>
</dbReference>
<dbReference type="GO" id="GO:0004523">
    <property type="term" value="F:RNA-DNA hybrid ribonuclease activity"/>
    <property type="evidence" value="ECO:0007669"/>
    <property type="project" value="InterPro"/>
</dbReference>
<dbReference type="CDD" id="cd06222">
    <property type="entry name" value="RNase_H_like"/>
    <property type="match status" value="1"/>
</dbReference>
<reference evidence="2 3" key="2">
    <citation type="journal article" date="2017" name="Front. Plant Sci.">
        <title>Gene Classification and Mining of Molecular Markers Useful in Red Clover (Trifolium pratense) Breeding.</title>
        <authorList>
            <person name="Istvanek J."/>
            <person name="Dluhosova J."/>
            <person name="Dluhos P."/>
            <person name="Patkova L."/>
            <person name="Nedelnik J."/>
            <person name="Repkova J."/>
        </authorList>
    </citation>
    <scope>NUCLEOTIDE SEQUENCE [LARGE SCALE GENOMIC DNA]</scope>
    <source>
        <strain evidence="3">cv. Tatra</strain>
        <tissue evidence="2">Young leaves</tissue>
    </source>
</reference>
<reference evidence="2 3" key="1">
    <citation type="journal article" date="2014" name="Am. J. Bot.">
        <title>Genome assembly and annotation for red clover (Trifolium pratense; Fabaceae).</title>
        <authorList>
            <person name="Istvanek J."/>
            <person name="Jaros M."/>
            <person name="Krenek A."/>
            <person name="Repkova J."/>
        </authorList>
    </citation>
    <scope>NUCLEOTIDE SEQUENCE [LARGE SCALE GENOMIC DNA]</scope>
    <source>
        <strain evidence="3">cv. Tatra</strain>
        <tissue evidence="2">Young leaves</tissue>
    </source>
</reference>
<comment type="caution">
    <text evidence="2">The sequence shown here is derived from an EMBL/GenBank/DDBJ whole genome shotgun (WGS) entry which is preliminary data.</text>
</comment>
<dbReference type="InterPro" id="IPR036397">
    <property type="entry name" value="RNaseH_sf"/>
</dbReference>
<gene>
    <name evidence="2" type="ORF">L195_g055047</name>
</gene>
<evidence type="ECO:0000313" key="2">
    <source>
        <dbReference type="EMBL" id="PNX66369.1"/>
    </source>
</evidence>
<accession>A0A2K3KJC4</accession>